<accession>A0A6A4HYE2</accession>
<evidence type="ECO:0000313" key="5">
    <source>
        <dbReference type="Proteomes" id="UP000799118"/>
    </source>
</evidence>
<protein>
    <recommendedName>
        <fullName evidence="3">CCHC-type domain-containing protein</fullName>
    </recommendedName>
</protein>
<dbReference type="Proteomes" id="UP000799118">
    <property type="component" value="Unassembled WGS sequence"/>
</dbReference>
<dbReference type="GO" id="GO:0006397">
    <property type="term" value="P:mRNA processing"/>
    <property type="evidence" value="ECO:0007669"/>
    <property type="project" value="UniProtKB-KW"/>
</dbReference>
<keyword evidence="2" id="KW-0479">Metal-binding</keyword>
<dbReference type="SUPFAM" id="SSF57756">
    <property type="entry name" value="Retrovirus zinc finger-like domains"/>
    <property type="match status" value="1"/>
</dbReference>
<name>A0A6A4HYE2_9AGAR</name>
<dbReference type="AlphaFoldDB" id="A0A6A4HYE2"/>
<dbReference type="InterPro" id="IPR036875">
    <property type="entry name" value="Znf_CCHC_sf"/>
</dbReference>
<evidence type="ECO:0000256" key="1">
    <source>
        <dbReference type="ARBA" id="ARBA00022664"/>
    </source>
</evidence>
<dbReference type="EMBL" id="ML769416">
    <property type="protein sequence ID" value="KAE9404422.1"/>
    <property type="molecule type" value="Genomic_DNA"/>
</dbReference>
<keyword evidence="2" id="KW-0863">Zinc-finger</keyword>
<proteinExistence type="predicted"/>
<evidence type="ECO:0000256" key="2">
    <source>
        <dbReference type="PROSITE-ProRule" id="PRU00047"/>
    </source>
</evidence>
<keyword evidence="2" id="KW-0862">Zinc</keyword>
<dbReference type="GO" id="GO:0008270">
    <property type="term" value="F:zinc ion binding"/>
    <property type="evidence" value="ECO:0007669"/>
    <property type="project" value="UniProtKB-KW"/>
</dbReference>
<dbReference type="Pfam" id="PF14223">
    <property type="entry name" value="Retrotran_gag_2"/>
    <property type="match status" value="1"/>
</dbReference>
<gene>
    <name evidence="4" type="ORF">BT96DRAFT_989250</name>
</gene>
<sequence>MTETLRKYHTVKGLGSLTSIYQKMMHTQKKDDISIETHIKTIRQYGDLLESFGEPILPVLIIACIFSTLPAGYKPVITALNGDPQGYDVLYVTARLQNFAITEFTNNEDNLPNATALAANRYKPYVCCPVSEITCFRCRKCGHYQSSCPKPVETFTGAALTPMDTHVLSAEMPFSTHKVLPF</sequence>
<dbReference type="InterPro" id="IPR001878">
    <property type="entry name" value="Znf_CCHC"/>
</dbReference>
<feature type="domain" description="CCHC-type" evidence="3">
    <location>
        <begin position="135"/>
        <end position="150"/>
    </location>
</feature>
<dbReference type="PROSITE" id="PS50158">
    <property type="entry name" value="ZF_CCHC"/>
    <property type="match status" value="1"/>
</dbReference>
<dbReference type="OrthoDB" id="3265539at2759"/>
<evidence type="ECO:0000259" key="3">
    <source>
        <dbReference type="PROSITE" id="PS50158"/>
    </source>
</evidence>
<keyword evidence="1" id="KW-0507">mRNA processing</keyword>
<organism evidence="4 5">
    <name type="scientific">Gymnopus androsaceus JB14</name>
    <dbReference type="NCBI Taxonomy" id="1447944"/>
    <lineage>
        <taxon>Eukaryota</taxon>
        <taxon>Fungi</taxon>
        <taxon>Dikarya</taxon>
        <taxon>Basidiomycota</taxon>
        <taxon>Agaricomycotina</taxon>
        <taxon>Agaricomycetes</taxon>
        <taxon>Agaricomycetidae</taxon>
        <taxon>Agaricales</taxon>
        <taxon>Marasmiineae</taxon>
        <taxon>Omphalotaceae</taxon>
        <taxon>Gymnopus</taxon>
    </lineage>
</organism>
<reference evidence="4" key="1">
    <citation type="journal article" date="2019" name="Environ. Microbiol.">
        <title>Fungal ecological strategies reflected in gene transcription - a case study of two litter decomposers.</title>
        <authorList>
            <person name="Barbi F."/>
            <person name="Kohler A."/>
            <person name="Barry K."/>
            <person name="Baskaran P."/>
            <person name="Daum C."/>
            <person name="Fauchery L."/>
            <person name="Ihrmark K."/>
            <person name="Kuo A."/>
            <person name="LaButti K."/>
            <person name="Lipzen A."/>
            <person name="Morin E."/>
            <person name="Grigoriev I.V."/>
            <person name="Henrissat B."/>
            <person name="Lindahl B."/>
            <person name="Martin F."/>
        </authorList>
    </citation>
    <scope>NUCLEOTIDE SEQUENCE</scope>
    <source>
        <strain evidence="4">JB14</strain>
    </source>
</reference>
<dbReference type="GO" id="GO:0003676">
    <property type="term" value="F:nucleic acid binding"/>
    <property type="evidence" value="ECO:0007669"/>
    <property type="project" value="InterPro"/>
</dbReference>
<keyword evidence="5" id="KW-1185">Reference proteome</keyword>
<evidence type="ECO:0000313" key="4">
    <source>
        <dbReference type="EMBL" id="KAE9404422.1"/>
    </source>
</evidence>